<comment type="caution">
    <text evidence="1">The sequence shown here is derived from an EMBL/GenBank/DDBJ whole genome shotgun (WGS) entry which is preliminary data.</text>
</comment>
<dbReference type="Gene3D" id="1.50.10.20">
    <property type="match status" value="2"/>
</dbReference>
<reference evidence="2" key="1">
    <citation type="submission" date="2017-09" db="EMBL/GenBank/DDBJ databases">
        <title>Depth-based differentiation of microbial function through sediment-hosted aquifers and enrichment of novel symbionts in the deep terrestrial subsurface.</title>
        <authorList>
            <person name="Probst A.J."/>
            <person name="Ladd B."/>
            <person name="Jarett J.K."/>
            <person name="Geller-Mcgrath D.E."/>
            <person name="Sieber C.M.K."/>
            <person name="Emerson J.B."/>
            <person name="Anantharaman K."/>
            <person name="Thomas B.C."/>
            <person name="Malmstrom R."/>
            <person name="Stieglmeier M."/>
            <person name="Klingl A."/>
            <person name="Woyke T."/>
            <person name="Ryan C.M."/>
            <person name="Banfield J.F."/>
        </authorList>
    </citation>
    <scope>NUCLEOTIDE SEQUENCE [LARGE SCALE GENOMIC DNA]</scope>
</reference>
<organism evidence="1 2">
    <name type="scientific">Candidatus Desantisbacteria bacterium CG_4_10_14_3_um_filter_40_18</name>
    <dbReference type="NCBI Taxonomy" id="1974544"/>
    <lineage>
        <taxon>Bacteria</taxon>
        <taxon>Candidatus Desantisiibacteriota</taxon>
    </lineage>
</organism>
<sequence>MEAFMFNHKLTLTLFYLLLFVCPAFSSSLPQAISYLYTQQHPDGSFGAATSFRDTCVAVETLLELGQKDDERLRKAIGYIKTIDVSTTDYLARKIRVLAKAGENVDELVQRLVSYQNEYYWDRQFKEDGGFGYEMCYPSDVIDTALAVSGLVLPEFEGKDDVLGLAWNCLLNMQGWDGYWRYSWSGEKSLSLTCLGIIALSELIESGIPPSEIGKEIKQTLDTTALYTILQNQNEDGSFCDGGIIETTNACSALAHTMYRDSERTKKAVSFIQSKQNTDGSWNNNVYETTLALQVLSVAKMPELTILPKSGTVGMLITVNGNGFCAGESVRIDLGKSVSVAVTTASTCGTFTTAFVVDTQPYGTHTISVIGITSGSRADGVFRILGGITAISPVEGTVGILVMVNGTGFGAGESVRVDLGNSVSVAVTTASTCGTFTAVFSVDNQAIGTKTIIARGILSGQKAYAYFVVKAGLSRLTMAGRVMDTRSNKPVKGIKIELLRGKQVVMAIFTTTDGRYELRDIPLGEYSLKASKQRVEVWKWYGWVWKVVWDEYIPDTKEGVSLDSSYNLSSINFYMPRCNGYFLNSDYGYMQEKPNNTRISLETRNWSSSYRFYLYPAKPLVNDIVGYNSAVSGINGTSFWYWSWKERKWVYALSNWNIQKATIDTANNRLVIDVTLRGLWWCRTSFNHTYLLEFNEGNKKQASMQELMSAGYKEETTPDHLLERNGTELPASTVFLSPIPTQVNSAPLLSDDQAKTSIMVKDVRKDLSTAEIKLRFDPNKVKVADIESPTLPDTGIEIVIDKRIDNQKGEIEIKAVVREKERETETQQGQETTEIQQQSPLFETDEKVYENIEDVENIAPIANLILQPADRASGIRAPLLSTYDMMNAVSIVSIELKDTDGNAIEANVVGNNVVANVPEQNLKAVYCYPNPSTDGQINFENLTRQVRVQIYNIAGELVYDRTHTTDGKWVFRCENNDGDKVASGVYIYILTNPETGEIRKGKVGVIR</sequence>
<dbReference type="SUPFAM" id="SSF48239">
    <property type="entry name" value="Terpenoid cyclases/Protein prenyltransferases"/>
    <property type="match status" value="1"/>
</dbReference>
<gene>
    <name evidence="1" type="ORF">COZ13_05045</name>
</gene>
<evidence type="ECO:0000313" key="1">
    <source>
        <dbReference type="EMBL" id="PIY19497.1"/>
    </source>
</evidence>
<evidence type="ECO:0000313" key="2">
    <source>
        <dbReference type="Proteomes" id="UP000231028"/>
    </source>
</evidence>
<dbReference type="InterPro" id="IPR026444">
    <property type="entry name" value="Secre_tail"/>
</dbReference>
<dbReference type="Pfam" id="PF13585">
    <property type="entry name" value="CHU_C"/>
    <property type="match status" value="1"/>
</dbReference>
<accession>A0A2M7P1L6</accession>
<dbReference type="Pfam" id="PF13620">
    <property type="entry name" value="CarboxypepD_reg"/>
    <property type="match status" value="1"/>
</dbReference>
<name>A0A2M7P1L6_9BACT</name>
<dbReference type="AlphaFoldDB" id="A0A2M7P1L6"/>
<protein>
    <recommendedName>
        <fullName evidence="3">Secretion system C-terminal sorting domain-containing protein</fullName>
    </recommendedName>
</protein>
<dbReference type="Gene3D" id="2.60.40.4070">
    <property type="match status" value="1"/>
</dbReference>
<dbReference type="SUPFAM" id="SSF49478">
    <property type="entry name" value="Cna protein B-type domain"/>
    <property type="match status" value="1"/>
</dbReference>
<dbReference type="EMBL" id="PFKI01000154">
    <property type="protein sequence ID" value="PIY19497.1"/>
    <property type="molecule type" value="Genomic_DNA"/>
</dbReference>
<dbReference type="InterPro" id="IPR008930">
    <property type="entry name" value="Terpenoid_cyclase/PrenylTrfase"/>
</dbReference>
<evidence type="ECO:0008006" key="3">
    <source>
        <dbReference type="Google" id="ProtNLM"/>
    </source>
</evidence>
<proteinExistence type="predicted"/>
<dbReference type="Gene3D" id="2.60.40.1120">
    <property type="entry name" value="Carboxypeptidase-like, regulatory domain"/>
    <property type="match status" value="1"/>
</dbReference>
<dbReference type="NCBIfam" id="TIGR04183">
    <property type="entry name" value="Por_Secre_tail"/>
    <property type="match status" value="1"/>
</dbReference>
<dbReference type="Proteomes" id="UP000231028">
    <property type="component" value="Unassembled WGS sequence"/>
</dbReference>